<keyword evidence="2" id="KW-1185">Reference proteome</keyword>
<organism evidence="1 2">
    <name type="scientific">Solirubrum puertoriconensis</name>
    <dbReference type="NCBI Taxonomy" id="1751427"/>
    <lineage>
        <taxon>Bacteria</taxon>
        <taxon>Pseudomonadati</taxon>
        <taxon>Bacteroidota</taxon>
        <taxon>Cytophagia</taxon>
        <taxon>Cytophagales</taxon>
    </lineage>
</organism>
<dbReference type="OrthoDB" id="9878009at2"/>
<gene>
    <name evidence="1" type="ORF">ASU33_06195</name>
</gene>
<protein>
    <submittedName>
        <fullName evidence="1">Uncharacterized protein</fullName>
    </submittedName>
</protein>
<comment type="caution">
    <text evidence="1">The sequence shown here is derived from an EMBL/GenBank/DDBJ whole genome shotgun (WGS) entry which is preliminary data.</text>
</comment>
<evidence type="ECO:0000313" key="2">
    <source>
        <dbReference type="Proteomes" id="UP000054223"/>
    </source>
</evidence>
<name>A0A9X0HJ92_SOLP1</name>
<reference evidence="1 2" key="1">
    <citation type="submission" date="2015-11" db="EMBL/GenBank/DDBJ databases">
        <title>Solirubrum puertoriconensis gen. nov. an environmental bacteria isolated in Puerto Rico.</title>
        <authorList>
            <person name="Cuebas-Irizarry M.F."/>
            <person name="Montalvo-Rodriguez R."/>
        </authorList>
    </citation>
    <scope>NUCLEOTIDE SEQUENCE [LARGE SCALE GENOMIC DNA]</scope>
    <source>
        <strain evidence="1 2">MC1A</strain>
    </source>
</reference>
<proteinExistence type="predicted"/>
<dbReference type="AlphaFoldDB" id="A0A9X0HJ92"/>
<dbReference type="Proteomes" id="UP000054223">
    <property type="component" value="Unassembled WGS sequence"/>
</dbReference>
<evidence type="ECO:0000313" key="1">
    <source>
        <dbReference type="EMBL" id="KUG06912.1"/>
    </source>
</evidence>
<dbReference type="RefSeq" id="WP_059072606.1">
    <property type="nucleotide sequence ID" value="NZ_LNAL01000008.1"/>
</dbReference>
<sequence>MADSNQRILGGTGHTQIAGNQYNSNHYYAAPTSDAIELGVIGEVFSFVTQNIDACKQYKKSKPDTWVQTQDKMRINFSAKDCEAIEQLYYNALPKMKLIESYFQKLDEDQHDDLHNYFYELYLIHRSRDINPMMIFSDLITSIIPPNRQRDPQYRNIAMAMVMMFFEDCTIFEKTVTPTLWD</sequence>
<dbReference type="EMBL" id="LNAL01000008">
    <property type="protein sequence ID" value="KUG06912.1"/>
    <property type="molecule type" value="Genomic_DNA"/>
</dbReference>
<accession>A0A9X0HJ92</accession>